<accession>A0AC35GJ33</accession>
<reference evidence="2" key="1">
    <citation type="submission" date="2022-11" db="UniProtKB">
        <authorList>
            <consortium name="WormBaseParasite"/>
        </authorList>
    </citation>
    <scope>IDENTIFICATION</scope>
</reference>
<protein>
    <submittedName>
        <fullName evidence="2">Uncharacterized protein</fullName>
    </submittedName>
</protein>
<sequence>MSSHSASDGESTLSLVTARSSSISLTPTNSSISGDHIYTKKTRPKRENEQHGGAGDSIGRNYHGQSPTSRQGTAPRRRILRQSKDYGTPQAPPKRQLGGNGMGGYASSYMPVSFSQNKPHDQFALDDIDVLLHTVKELCALVESERFVCGP</sequence>
<proteinExistence type="predicted"/>
<organism evidence="1 2">
    <name type="scientific">Panagrolaimus sp. PS1159</name>
    <dbReference type="NCBI Taxonomy" id="55785"/>
    <lineage>
        <taxon>Eukaryota</taxon>
        <taxon>Metazoa</taxon>
        <taxon>Ecdysozoa</taxon>
        <taxon>Nematoda</taxon>
        <taxon>Chromadorea</taxon>
        <taxon>Rhabditida</taxon>
        <taxon>Tylenchina</taxon>
        <taxon>Panagrolaimomorpha</taxon>
        <taxon>Panagrolaimoidea</taxon>
        <taxon>Panagrolaimidae</taxon>
        <taxon>Panagrolaimus</taxon>
    </lineage>
</organism>
<evidence type="ECO:0000313" key="1">
    <source>
        <dbReference type="Proteomes" id="UP000887580"/>
    </source>
</evidence>
<dbReference type="WBParaSite" id="PS1159_v2.g5555.t1">
    <property type="protein sequence ID" value="PS1159_v2.g5555.t1"/>
    <property type="gene ID" value="PS1159_v2.g5555"/>
</dbReference>
<evidence type="ECO:0000313" key="2">
    <source>
        <dbReference type="WBParaSite" id="PS1159_v2.g5555.t1"/>
    </source>
</evidence>
<name>A0AC35GJ33_9BILA</name>
<dbReference type="Proteomes" id="UP000887580">
    <property type="component" value="Unplaced"/>
</dbReference>